<dbReference type="PANTHER" id="PTHR38038">
    <property type="entry name" value="PENICILLIN-BINDING PROTEIN ACTIVATOR LPOA"/>
    <property type="match status" value="1"/>
</dbReference>
<feature type="compositionally biased region" description="Low complexity" evidence="2">
    <location>
        <begin position="21"/>
        <end position="43"/>
    </location>
</feature>
<name>A0A1M5LV46_9ALTE</name>
<dbReference type="InterPro" id="IPR028082">
    <property type="entry name" value="Peripla_BP_I"/>
</dbReference>
<feature type="chain" id="PRO_5012725524" description="Penicillin-binding protein activator" evidence="3">
    <location>
        <begin position="20"/>
        <end position="640"/>
    </location>
</feature>
<evidence type="ECO:0000256" key="1">
    <source>
        <dbReference type="ARBA" id="ARBA00023136"/>
    </source>
</evidence>
<dbReference type="PROSITE" id="PS51257">
    <property type="entry name" value="PROKAR_LIPOPROTEIN"/>
    <property type="match status" value="1"/>
</dbReference>
<sequence>MVRLSTSILLVSGTLLVLSGCGSTPTTRSTPTRTAPTETVTQREVSEQPLSPEALIELAQQQWQSDGDNSNSLEYLIQAAQQWQSSGEPVKSQQVLYSLRHIPLPTNLKARYNLLLAQQYADDPKVSSEQVLTLLNGNLSDDTLRRQQFALKAQQYARLGQWLQAANALLKSTDITPDVIAQTWEWVNHASEQDEVGIARLTEVAPFVALKQLVRENGFDQSQLIQQLIQFRQVYRGHPLVTYWPESLTKVTDLAPVKRDNVVVFLPLSGRLQATGMTIKEGILAAYFNDQSARSANQIPQLQFIDTNITTPEAMANIASEADWVIGPLLKENVDALLPLLSPKVKMLALNRPDTTPAPLLLSADEQQDELQPSSFGIQIFYALAPEDEARQLANQVFEQGKSAPILVASEHSLHQRMQEAFISQWQKLTAGLASHQHSAPTLVTYTDNAGLRDGIQEALDVAQSKERIKEIQSFVDVELYNLPRNRLDIDAIVVFASPEQTELLNPVIEASISPFSGESVPVYATSRSVDYTQSRNQWRDLQNLHFLDMPWVLPTNPEPHLANLTRELWPQRPTSLQRLFAFGVDAYNILPRLGQMVWLPQLEYQGLTGTLKINGQREVVRTLPEAVVNQETIQVVGTQ</sequence>
<feature type="region of interest" description="Disordered" evidence="2">
    <location>
        <begin position="21"/>
        <end position="48"/>
    </location>
</feature>
<dbReference type="Pfam" id="PF04348">
    <property type="entry name" value="LppC"/>
    <property type="match status" value="1"/>
</dbReference>
<accession>A0A1M5LV46</accession>
<evidence type="ECO:0000313" key="4">
    <source>
        <dbReference type="EMBL" id="SHG68263.1"/>
    </source>
</evidence>
<dbReference type="GO" id="GO:0030234">
    <property type="term" value="F:enzyme regulator activity"/>
    <property type="evidence" value="ECO:0007669"/>
    <property type="project" value="TreeGrafter"/>
</dbReference>
<gene>
    <name evidence="4" type="ORF">SAMN05216361_2781</name>
</gene>
<dbReference type="GO" id="GO:0009252">
    <property type="term" value="P:peptidoglycan biosynthetic process"/>
    <property type="evidence" value="ECO:0007669"/>
    <property type="project" value="TreeGrafter"/>
</dbReference>
<evidence type="ECO:0000313" key="5">
    <source>
        <dbReference type="Proteomes" id="UP000184520"/>
    </source>
</evidence>
<keyword evidence="3" id="KW-0732">Signal</keyword>
<keyword evidence="5" id="KW-1185">Reference proteome</keyword>
<evidence type="ECO:0000256" key="3">
    <source>
        <dbReference type="SAM" id="SignalP"/>
    </source>
</evidence>
<reference evidence="5" key="1">
    <citation type="submission" date="2016-11" db="EMBL/GenBank/DDBJ databases">
        <authorList>
            <person name="Varghese N."/>
            <person name="Submissions S."/>
        </authorList>
    </citation>
    <scope>NUCLEOTIDE SEQUENCE [LARGE SCALE GENOMIC DNA]</scope>
    <source>
        <strain evidence="5">CGMCC 1.8995</strain>
    </source>
</reference>
<dbReference type="SUPFAM" id="SSF53822">
    <property type="entry name" value="Periplasmic binding protein-like I"/>
    <property type="match status" value="1"/>
</dbReference>
<keyword evidence="1" id="KW-0472">Membrane</keyword>
<dbReference type="PANTHER" id="PTHR38038:SF1">
    <property type="entry name" value="PENICILLIN-BINDING PROTEIN ACTIVATOR LPOA"/>
    <property type="match status" value="1"/>
</dbReference>
<feature type="signal peptide" evidence="3">
    <location>
        <begin position="1"/>
        <end position="19"/>
    </location>
</feature>
<evidence type="ECO:0000256" key="2">
    <source>
        <dbReference type="SAM" id="MobiDB-lite"/>
    </source>
</evidence>
<protein>
    <recommendedName>
        <fullName evidence="6">Penicillin-binding protein activator</fullName>
    </recommendedName>
</protein>
<dbReference type="STRING" id="634436.SAMN05216361_2781"/>
<dbReference type="GO" id="GO:0031241">
    <property type="term" value="C:periplasmic side of cell outer membrane"/>
    <property type="evidence" value="ECO:0007669"/>
    <property type="project" value="TreeGrafter"/>
</dbReference>
<dbReference type="EMBL" id="FQWD01000004">
    <property type="protein sequence ID" value="SHG68263.1"/>
    <property type="molecule type" value="Genomic_DNA"/>
</dbReference>
<organism evidence="4 5">
    <name type="scientific">Marisediminitalea aggregata</name>
    <dbReference type="NCBI Taxonomy" id="634436"/>
    <lineage>
        <taxon>Bacteria</taxon>
        <taxon>Pseudomonadati</taxon>
        <taxon>Pseudomonadota</taxon>
        <taxon>Gammaproteobacteria</taxon>
        <taxon>Alteromonadales</taxon>
        <taxon>Alteromonadaceae</taxon>
        <taxon>Marisediminitalea</taxon>
    </lineage>
</organism>
<dbReference type="Gene3D" id="3.40.50.2300">
    <property type="match status" value="2"/>
</dbReference>
<dbReference type="InterPro" id="IPR007443">
    <property type="entry name" value="LpoA"/>
</dbReference>
<proteinExistence type="predicted"/>
<dbReference type="Gene3D" id="1.25.40.650">
    <property type="match status" value="1"/>
</dbReference>
<dbReference type="CDD" id="cd06339">
    <property type="entry name" value="PBP1_YraM_LppC_lipoprotein-like"/>
    <property type="match status" value="1"/>
</dbReference>
<dbReference type="AlphaFoldDB" id="A0A1M5LV46"/>
<dbReference type="RefSeq" id="WP_073323440.1">
    <property type="nucleotide sequence ID" value="NZ_FQWD01000004.1"/>
</dbReference>
<evidence type="ECO:0008006" key="6">
    <source>
        <dbReference type="Google" id="ProtNLM"/>
    </source>
</evidence>
<dbReference type="Proteomes" id="UP000184520">
    <property type="component" value="Unassembled WGS sequence"/>
</dbReference>